<organism evidence="2 3">
    <name type="scientific">Laceyella sacchari</name>
    <name type="common">Thermoactinomyces thalpophilus</name>
    <dbReference type="NCBI Taxonomy" id="37482"/>
    <lineage>
        <taxon>Bacteria</taxon>
        <taxon>Bacillati</taxon>
        <taxon>Bacillota</taxon>
        <taxon>Bacilli</taxon>
        <taxon>Bacillales</taxon>
        <taxon>Thermoactinomycetaceae</taxon>
        <taxon>Laceyella</taxon>
    </lineage>
</organism>
<evidence type="ECO:0000313" key="3">
    <source>
        <dbReference type="Proteomes" id="UP001058650"/>
    </source>
</evidence>
<feature type="transmembrane region" description="Helical" evidence="1">
    <location>
        <begin position="59"/>
        <end position="83"/>
    </location>
</feature>
<accession>A0ABY5U0K9</accession>
<dbReference type="Proteomes" id="UP001058650">
    <property type="component" value="Chromosome"/>
</dbReference>
<name>A0ABY5U0K9_LACSH</name>
<keyword evidence="1" id="KW-1133">Transmembrane helix</keyword>
<sequence>MSGKEKRGKGSKVKKVVFGTDEDVTDARVRPLEDRIVHSGLRSLLDKLKPCYPLPLYGIFKQLFCGCIIMFKFIYVKLLVLIIDIKKNHTQVMLGHEYQ</sequence>
<keyword evidence="1" id="KW-0812">Transmembrane</keyword>
<dbReference type="RefSeq" id="WP_132221150.1">
    <property type="nucleotide sequence ID" value="NZ_CP103866.1"/>
</dbReference>
<reference evidence="2" key="1">
    <citation type="submission" date="2022-08" db="EMBL/GenBank/DDBJ databases">
        <title>The complete genome sequence of the thermophilic bacterium Laceyella sacchari FBKL4.010 reveals the basis for tetramethylpyrazine biosynthesis in Moutai-flavor Daqu.</title>
        <authorList>
            <person name="Li D."/>
            <person name="Huang W."/>
            <person name="Wang C."/>
            <person name="Qiu S."/>
        </authorList>
    </citation>
    <scope>NUCLEOTIDE SEQUENCE</scope>
    <source>
        <strain evidence="2">FBKL4.014</strain>
    </source>
</reference>
<keyword evidence="1" id="KW-0472">Membrane</keyword>
<protein>
    <submittedName>
        <fullName evidence="2">Uncharacterized protein</fullName>
    </submittedName>
</protein>
<proteinExistence type="predicted"/>
<gene>
    <name evidence="2" type="ORF">NYR52_13945</name>
</gene>
<evidence type="ECO:0000256" key="1">
    <source>
        <dbReference type="SAM" id="Phobius"/>
    </source>
</evidence>
<dbReference type="EMBL" id="CP103866">
    <property type="protein sequence ID" value="UWE03201.1"/>
    <property type="molecule type" value="Genomic_DNA"/>
</dbReference>
<evidence type="ECO:0000313" key="2">
    <source>
        <dbReference type="EMBL" id="UWE03201.1"/>
    </source>
</evidence>
<keyword evidence="3" id="KW-1185">Reference proteome</keyword>